<dbReference type="AlphaFoldDB" id="A0A853A7I0"/>
<gene>
    <name evidence="6" type="ORF">FHU37_003345</name>
</gene>
<keyword evidence="2" id="KW-0805">Transcription regulation</keyword>
<dbReference type="GO" id="GO:0032993">
    <property type="term" value="C:protein-DNA complex"/>
    <property type="evidence" value="ECO:0007669"/>
    <property type="project" value="TreeGrafter"/>
</dbReference>
<dbReference type="InterPro" id="IPR000847">
    <property type="entry name" value="LysR_HTH_N"/>
</dbReference>
<dbReference type="InterPro" id="IPR036390">
    <property type="entry name" value="WH_DNA-bd_sf"/>
</dbReference>
<dbReference type="InterPro" id="IPR036388">
    <property type="entry name" value="WH-like_DNA-bd_sf"/>
</dbReference>
<dbReference type="GO" id="GO:0003677">
    <property type="term" value="F:DNA binding"/>
    <property type="evidence" value="ECO:0007669"/>
    <property type="project" value="UniProtKB-KW"/>
</dbReference>
<dbReference type="PROSITE" id="PS50931">
    <property type="entry name" value="HTH_LYSR"/>
    <property type="match status" value="1"/>
</dbReference>
<accession>A0A853A7I0</accession>
<evidence type="ECO:0000256" key="3">
    <source>
        <dbReference type="ARBA" id="ARBA00023125"/>
    </source>
</evidence>
<comment type="similarity">
    <text evidence="1">Belongs to the LysR transcriptional regulatory family.</text>
</comment>
<comment type="caution">
    <text evidence="6">The sequence shown here is derived from an EMBL/GenBank/DDBJ whole genome shotgun (WGS) entry which is preliminary data.</text>
</comment>
<dbReference type="PANTHER" id="PTHR30346:SF28">
    <property type="entry name" value="HTH-TYPE TRANSCRIPTIONAL REGULATOR CYNR"/>
    <property type="match status" value="1"/>
</dbReference>
<keyword evidence="3 6" id="KW-0238">DNA-binding</keyword>
<dbReference type="FunFam" id="1.10.10.10:FF:000001">
    <property type="entry name" value="LysR family transcriptional regulator"/>
    <property type="match status" value="1"/>
</dbReference>
<dbReference type="PRINTS" id="PR00039">
    <property type="entry name" value="HTHLYSR"/>
</dbReference>
<dbReference type="RefSeq" id="WP_179814987.1">
    <property type="nucleotide sequence ID" value="NZ_JACBZD010000001.1"/>
</dbReference>
<protein>
    <submittedName>
        <fullName evidence="6">DNA-binding transcriptional LysR family regulator</fullName>
    </submittedName>
</protein>
<sequence>MELRQLEYFVAVAEERNFTRAAERVRVAQPGVSAQIRRLERELGEELLDRSGRAVRLTEVGAAVLPYARAALAAVEGVRTAVGELTGLLRGRVAVGTVTSHDVDLPTLLADFHDDHPGVEITLAEANTDQLVEGLRDGTLDAAIISVGAQTAPAGLEIEVVDDQPIVVAVSHDHELGPHPVISLDTLRGRPLISLPRGTGLRARLEDACAAAGFAPRIAFEAGNPELLAELAARGLGAAVLPGAFAEARSDRLRVIAVDRPALRGRLVLAWRADGPTGPAARALLARARAALREQRGR</sequence>
<dbReference type="PANTHER" id="PTHR30346">
    <property type="entry name" value="TRANSCRIPTIONAL DUAL REGULATOR HCAR-RELATED"/>
    <property type="match status" value="1"/>
</dbReference>
<dbReference type="SUPFAM" id="SSF46785">
    <property type="entry name" value="Winged helix' DNA-binding domain"/>
    <property type="match status" value="1"/>
</dbReference>
<evidence type="ECO:0000256" key="2">
    <source>
        <dbReference type="ARBA" id="ARBA00023015"/>
    </source>
</evidence>
<dbReference type="InterPro" id="IPR005119">
    <property type="entry name" value="LysR_subst-bd"/>
</dbReference>
<dbReference type="Proteomes" id="UP000567795">
    <property type="component" value="Unassembled WGS sequence"/>
</dbReference>
<evidence type="ECO:0000256" key="1">
    <source>
        <dbReference type="ARBA" id="ARBA00009437"/>
    </source>
</evidence>
<evidence type="ECO:0000259" key="5">
    <source>
        <dbReference type="PROSITE" id="PS50931"/>
    </source>
</evidence>
<dbReference type="SUPFAM" id="SSF53850">
    <property type="entry name" value="Periplasmic binding protein-like II"/>
    <property type="match status" value="1"/>
</dbReference>
<dbReference type="Pfam" id="PF00126">
    <property type="entry name" value="HTH_1"/>
    <property type="match status" value="1"/>
</dbReference>
<evidence type="ECO:0000256" key="4">
    <source>
        <dbReference type="ARBA" id="ARBA00023163"/>
    </source>
</evidence>
<reference evidence="6 7" key="1">
    <citation type="submission" date="2020-07" db="EMBL/GenBank/DDBJ databases">
        <title>Sequencing the genomes of 1000 actinobacteria strains.</title>
        <authorList>
            <person name="Klenk H.-P."/>
        </authorList>
    </citation>
    <scope>NUCLEOTIDE SEQUENCE [LARGE SCALE GENOMIC DNA]</scope>
    <source>
        <strain evidence="6 7">DSM 42178</strain>
    </source>
</reference>
<keyword evidence="4" id="KW-0804">Transcription</keyword>
<dbReference type="Pfam" id="PF03466">
    <property type="entry name" value="LysR_substrate"/>
    <property type="match status" value="1"/>
</dbReference>
<name>A0A853A7I0_9ACTN</name>
<evidence type="ECO:0000313" key="6">
    <source>
        <dbReference type="EMBL" id="NYI06402.1"/>
    </source>
</evidence>
<dbReference type="GO" id="GO:0003700">
    <property type="term" value="F:DNA-binding transcription factor activity"/>
    <property type="evidence" value="ECO:0007669"/>
    <property type="project" value="InterPro"/>
</dbReference>
<dbReference type="Gene3D" id="3.40.190.290">
    <property type="match status" value="1"/>
</dbReference>
<proteinExistence type="inferred from homology"/>
<keyword evidence="7" id="KW-1185">Reference proteome</keyword>
<dbReference type="Gene3D" id="1.10.10.10">
    <property type="entry name" value="Winged helix-like DNA-binding domain superfamily/Winged helix DNA-binding domain"/>
    <property type="match status" value="1"/>
</dbReference>
<feature type="domain" description="HTH lysR-type" evidence="5">
    <location>
        <begin position="1"/>
        <end position="58"/>
    </location>
</feature>
<evidence type="ECO:0000313" key="7">
    <source>
        <dbReference type="Proteomes" id="UP000567795"/>
    </source>
</evidence>
<dbReference type="EMBL" id="JACBZD010000001">
    <property type="protein sequence ID" value="NYI06402.1"/>
    <property type="molecule type" value="Genomic_DNA"/>
</dbReference>
<organism evidence="6 7">
    <name type="scientific">Allostreptomyces psammosilenae</name>
    <dbReference type="NCBI Taxonomy" id="1892865"/>
    <lineage>
        <taxon>Bacteria</taxon>
        <taxon>Bacillati</taxon>
        <taxon>Actinomycetota</taxon>
        <taxon>Actinomycetes</taxon>
        <taxon>Kitasatosporales</taxon>
        <taxon>Streptomycetaceae</taxon>
        <taxon>Allostreptomyces</taxon>
    </lineage>
</organism>